<name>A0ABP1GN36_9EUKA</name>
<evidence type="ECO:0000313" key="2">
    <source>
        <dbReference type="Proteomes" id="UP001642409"/>
    </source>
</evidence>
<protein>
    <submittedName>
        <fullName evidence="1">Hypothetical_protein</fullName>
    </submittedName>
</protein>
<comment type="caution">
    <text evidence="1">The sequence shown here is derived from an EMBL/GenBank/DDBJ whole genome shotgun (WGS) entry which is preliminary data.</text>
</comment>
<evidence type="ECO:0000313" key="1">
    <source>
        <dbReference type="EMBL" id="CAL5971004.1"/>
    </source>
</evidence>
<dbReference type="Proteomes" id="UP001642409">
    <property type="component" value="Unassembled WGS sequence"/>
</dbReference>
<reference evidence="1 2" key="1">
    <citation type="submission" date="2024-07" db="EMBL/GenBank/DDBJ databases">
        <authorList>
            <person name="Akdeniz Z."/>
        </authorList>
    </citation>
    <scope>NUCLEOTIDE SEQUENCE [LARGE SCALE GENOMIC DNA]</scope>
</reference>
<keyword evidence="2" id="KW-1185">Reference proteome</keyword>
<dbReference type="EMBL" id="CAXDID020000002">
    <property type="protein sequence ID" value="CAL5971004.1"/>
    <property type="molecule type" value="Genomic_DNA"/>
</dbReference>
<accession>A0ABP1GN36</accession>
<gene>
    <name evidence="1" type="ORF">HINF_LOCUS944</name>
</gene>
<organism evidence="1 2">
    <name type="scientific">Hexamita inflata</name>
    <dbReference type="NCBI Taxonomy" id="28002"/>
    <lineage>
        <taxon>Eukaryota</taxon>
        <taxon>Metamonada</taxon>
        <taxon>Diplomonadida</taxon>
        <taxon>Hexamitidae</taxon>
        <taxon>Hexamitinae</taxon>
        <taxon>Hexamita</taxon>
    </lineage>
</organism>
<proteinExistence type="predicted"/>
<sequence>MLSAISAIKQFEFDLSNTFCLIVQIQYYTYYYVISHLTHFSCLTPLHTFMRRNQTKLSLKVQPVLDTIKEDIENNQPEIEYNSLTRENSYENCQKQLELENAIEARNLIKLTFFEVQNINRRVCLLTTDMNILNHKINVIQQNQIAIIDQIVGK</sequence>